<evidence type="ECO:0000256" key="5">
    <source>
        <dbReference type="ARBA" id="ARBA00022833"/>
    </source>
</evidence>
<keyword evidence="6" id="KW-0805">Transcription regulation</keyword>
<dbReference type="GO" id="GO:0008270">
    <property type="term" value="F:zinc ion binding"/>
    <property type="evidence" value="ECO:0007669"/>
    <property type="project" value="UniProtKB-KW"/>
</dbReference>
<evidence type="ECO:0000256" key="1">
    <source>
        <dbReference type="ARBA" id="ARBA00004123"/>
    </source>
</evidence>
<dbReference type="InterPro" id="IPR011333">
    <property type="entry name" value="SKP1/BTB/POZ_sf"/>
</dbReference>
<dbReference type="Gene3D" id="3.30.160.60">
    <property type="entry name" value="Classic Zinc Finger"/>
    <property type="match status" value="2"/>
</dbReference>
<evidence type="ECO:0000256" key="7">
    <source>
        <dbReference type="ARBA" id="ARBA00023125"/>
    </source>
</evidence>
<name>A0A7R8ZPN1_9CRUS</name>
<evidence type="ECO:0000256" key="8">
    <source>
        <dbReference type="ARBA" id="ARBA00023163"/>
    </source>
</evidence>
<evidence type="ECO:0000313" key="10">
    <source>
        <dbReference type="EMBL" id="CAD7232445.1"/>
    </source>
</evidence>
<dbReference type="PROSITE" id="PS50157">
    <property type="entry name" value="ZINC_FINGER_C2H2_2"/>
    <property type="match status" value="2"/>
</dbReference>
<evidence type="ECO:0000256" key="4">
    <source>
        <dbReference type="ARBA" id="ARBA00022771"/>
    </source>
</evidence>
<dbReference type="InterPro" id="IPR036236">
    <property type="entry name" value="Znf_C2H2_sf"/>
</dbReference>
<dbReference type="SUPFAM" id="SSF54695">
    <property type="entry name" value="POZ domain"/>
    <property type="match status" value="1"/>
</dbReference>
<keyword evidence="3" id="KW-0677">Repeat</keyword>
<keyword evidence="7" id="KW-0238">DNA-binding</keyword>
<comment type="subcellular location">
    <subcellularLocation>
        <location evidence="1">Nucleus</location>
    </subcellularLocation>
</comment>
<dbReference type="Gene3D" id="3.30.710.10">
    <property type="entry name" value="Potassium Channel Kv1.1, Chain A"/>
    <property type="match status" value="1"/>
</dbReference>
<sequence length="383" mass="43194">MMQSRECDTTLEPTTEDETPVEIAGTGDVLRAELVETFSRGTFTDLVLVCGGGSIPCHQAVLATHSSFIANILYQTSSCVCLEEEVSFLQSDSSDHTKWTSRGKAESLQLPSFQSVATILLPDFSLDLVRSLLHFCYSGSVLLDKKNIASLVSLADLLEMDLVKELIAEGRKLFRKANVKKKAKQTPASDSLNQSVVSSRWNCLVCQRTFRYEAKLNRHMQLVHTGSVIPCRHCGKTEFSQGSLTEHMRQDHPLKNFVCTLCAEERRFRRKASLLEHLRSVHPNAVNEAAQPYICDIPGSHEDAADVRDEEEKGGDIQKNLIEDLKIGYLLCEMSDPSPLISQGHPSFYTAIRFHHRRRTTVEEVMRRERFFSNLYLDQRATI</sequence>
<dbReference type="GO" id="GO:0000978">
    <property type="term" value="F:RNA polymerase II cis-regulatory region sequence-specific DNA binding"/>
    <property type="evidence" value="ECO:0007669"/>
    <property type="project" value="TreeGrafter"/>
</dbReference>
<dbReference type="PROSITE" id="PS00028">
    <property type="entry name" value="ZINC_FINGER_C2H2_1"/>
    <property type="match status" value="1"/>
</dbReference>
<dbReference type="SMART" id="SM00355">
    <property type="entry name" value="ZnF_C2H2"/>
    <property type="match status" value="3"/>
</dbReference>
<dbReference type="SUPFAM" id="SSF57667">
    <property type="entry name" value="beta-beta-alpha zinc fingers"/>
    <property type="match status" value="1"/>
</dbReference>
<dbReference type="InterPro" id="IPR013087">
    <property type="entry name" value="Znf_C2H2_type"/>
</dbReference>
<evidence type="ECO:0000256" key="6">
    <source>
        <dbReference type="ARBA" id="ARBA00023015"/>
    </source>
</evidence>
<dbReference type="InterPro" id="IPR000210">
    <property type="entry name" value="BTB/POZ_dom"/>
</dbReference>
<dbReference type="SMART" id="SM00225">
    <property type="entry name" value="BTB"/>
    <property type="match status" value="1"/>
</dbReference>
<dbReference type="OrthoDB" id="6077919at2759"/>
<dbReference type="PANTHER" id="PTHR46105">
    <property type="entry name" value="AGAP004733-PA"/>
    <property type="match status" value="1"/>
</dbReference>
<dbReference type="CDD" id="cd18186">
    <property type="entry name" value="BTB_POZ_ZBTB_KLHL-like"/>
    <property type="match status" value="1"/>
</dbReference>
<gene>
    <name evidence="10" type="ORF">CTOB1V02_LOCUS10280</name>
</gene>
<keyword evidence="2" id="KW-0479">Metal-binding</keyword>
<dbReference type="GO" id="GO:0005634">
    <property type="term" value="C:nucleus"/>
    <property type="evidence" value="ECO:0007669"/>
    <property type="project" value="UniProtKB-SubCell"/>
</dbReference>
<evidence type="ECO:0000256" key="2">
    <source>
        <dbReference type="ARBA" id="ARBA00022723"/>
    </source>
</evidence>
<accession>A0A7R8ZPN1</accession>
<keyword evidence="8" id="KW-0804">Transcription</keyword>
<dbReference type="PROSITE" id="PS50097">
    <property type="entry name" value="BTB"/>
    <property type="match status" value="1"/>
</dbReference>
<evidence type="ECO:0000256" key="9">
    <source>
        <dbReference type="ARBA" id="ARBA00023242"/>
    </source>
</evidence>
<dbReference type="GO" id="GO:0000981">
    <property type="term" value="F:DNA-binding transcription factor activity, RNA polymerase II-specific"/>
    <property type="evidence" value="ECO:0007669"/>
    <property type="project" value="TreeGrafter"/>
</dbReference>
<dbReference type="Pfam" id="PF00651">
    <property type="entry name" value="BTB"/>
    <property type="match status" value="2"/>
</dbReference>
<keyword evidence="4" id="KW-0863">Zinc-finger</keyword>
<dbReference type="Pfam" id="PF00096">
    <property type="entry name" value="zf-C2H2"/>
    <property type="match status" value="1"/>
</dbReference>
<proteinExistence type="predicted"/>
<evidence type="ECO:0000256" key="3">
    <source>
        <dbReference type="ARBA" id="ARBA00022737"/>
    </source>
</evidence>
<dbReference type="PANTHER" id="PTHR46105:SF5">
    <property type="entry name" value="ZINC FINGER AND BTB DOMAIN-CONTAINING PROTEIN 44 ISOFORM X1"/>
    <property type="match status" value="1"/>
</dbReference>
<keyword evidence="5" id="KW-0862">Zinc</keyword>
<organism evidence="10">
    <name type="scientific">Cyprideis torosa</name>
    <dbReference type="NCBI Taxonomy" id="163714"/>
    <lineage>
        <taxon>Eukaryota</taxon>
        <taxon>Metazoa</taxon>
        <taxon>Ecdysozoa</taxon>
        <taxon>Arthropoda</taxon>
        <taxon>Crustacea</taxon>
        <taxon>Oligostraca</taxon>
        <taxon>Ostracoda</taxon>
        <taxon>Podocopa</taxon>
        <taxon>Podocopida</taxon>
        <taxon>Cytherocopina</taxon>
        <taxon>Cytheroidea</taxon>
        <taxon>Cytherideidae</taxon>
        <taxon>Cyprideis</taxon>
    </lineage>
</organism>
<dbReference type="InterPro" id="IPR050457">
    <property type="entry name" value="ZnFinger_BTB_dom_contain"/>
</dbReference>
<dbReference type="EMBL" id="OB664660">
    <property type="protein sequence ID" value="CAD7232445.1"/>
    <property type="molecule type" value="Genomic_DNA"/>
</dbReference>
<reference evidence="10" key="1">
    <citation type="submission" date="2020-11" db="EMBL/GenBank/DDBJ databases">
        <authorList>
            <person name="Tran Van P."/>
        </authorList>
    </citation>
    <scope>NUCLEOTIDE SEQUENCE</scope>
</reference>
<dbReference type="AlphaFoldDB" id="A0A7R8ZPN1"/>
<protein>
    <submittedName>
        <fullName evidence="10">Uncharacterized protein</fullName>
    </submittedName>
</protein>
<keyword evidence="9" id="KW-0539">Nucleus</keyword>